<reference evidence="4" key="1">
    <citation type="submission" date="2021-01" db="EMBL/GenBank/DDBJ databases">
        <title>Modified the classification status of verrucomicrobia.</title>
        <authorList>
            <person name="Feng X."/>
        </authorList>
    </citation>
    <scope>NUCLEOTIDE SEQUENCE</scope>
    <source>
        <strain evidence="4">KCTC 12986</strain>
    </source>
</reference>
<evidence type="ECO:0000313" key="4">
    <source>
        <dbReference type="EMBL" id="MBK1833213.1"/>
    </source>
</evidence>
<feature type="transmembrane region" description="Helical" evidence="1">
    <location>
        <begin position="136"/>
        <end position="157"/>
    </location>
</feature>
<evidence type="ECO:0000313" key="5">
    <source>
        <dbReference type="Proteomes" id="UP000604083"/>
    </source>
</evidence>
<feature type="transmembrane region" description="Helical" evidence="1">
    <location>
        <begin position="248"/>
        <end position="267"/>
    </location>
</feature>
<dbReference type="Pfam" id="PF19040">
    <property type="entry name" value="SGNH"/>
    <property type="match status" value="1"/>
</dbReference>
<protein>
    <submittedName>
        <fullName evidence="4">Acyltransferase</fullName>
    </submittedName>
</protein>
<dbReference type="Proteomes" id="UP000604083">
    <property type="component" value="Unassembled WGS sequence"/>
</dbReference>
<name>A0A934RLV0_9BACT</name>
<feature type="transmembrane region" description="Helical" evidence="1">
    <location>
        <begin position="164"/>
        <end position="186"/>
    </location>
</feature>
<sequence length="641" mass="71020">MSAINYRPDIDGLRALAVIAVVLFHCGLGMPGGYIGVDVFFVISGYLISSIIWKKLGQNKFSFRDFWVRRIRRITPAFLAVVLATLTAGYFILLPDDYDSLGKSSFYASVMGANFFFWKSGGYFASSAEEMPLLHMWSLAVEEQFYLFLPLFLWAIFKIANGQVRFVLGFILTGILLSLALSIYALPKDSDATFYLLPTRTWELLAGVLVAFLPRPGLFERKVVSSLLSLAGLSGIILPVFFFDAETAFPGMAALPPVLGAALLIWLRTGAHDGSPMPVVSRALASRPVVFVGLISYSWYLWHWPMAAFTRYLSFGEISTGAGLSILFSSFVLAVLSWKFIENRFRSPQTTKQGRFVLLGVGAVQAAVLVIGIVVAKFNGIPSRLPADALAAAEAKHDRKFRVQVKPRDVRSRNLPEIGDPHGKKTLLLWGDSHAMSITPAFDEVLKKRGWKGYVAAHPSTPPVLDFVHESQYGLGKDSPAFNQAVLEFVKSEKVDTVVLNAYWSAVSSEPDLQINLLKTIEEVIAIGAHPVLLLDVPVHTIDIPKEIAISRWLGRDYESHLKNTADLDKFDGIDSEILRLIKNTGSTILNPKKNFLSEDLFIAEFNGHLLYHDEQHLSTQGALRNATFIEEHLLTPASRP</sequence>
<keyword evidence="1" id="KW-0472">Membrane</keyword>
<evidence type="ECO:0000256" key="1">
    <source>
        <dbReference type="SAM" id="Phobius"/>
    </source>
</evidence>
<dbReference type="GO" id="GO:0016020">
    <property type="term" value="C:membrane"/>
    <property type="evidence" value="ECO:0007669"/>
    <property type="project" value="TreeGrafter"/>
</dbReference>
<evidence type="ECO:0000259" key="3">
    <source>
        <dbReference type="Pfam" id="PF19040"/>
    </source>
</evidence>
<feature type="transmembrane region" description="Helical" evidence="1">
    <location>
        <begin position="192"/>
        <end position="212"/>
    </location>
</feature>
<feature type="transmembrane region" description="Helical" evidence="1">
    <location>
        <begin position="74"/>
        <end position="93"/>
    </location>
</feature>
<feature type="transmembrane region" description="Helical" evidence="1">
    <location>
        <begin position="312"/>
        <end position="336"/>
    </location>
</feature>
<gene>
    <name evidence="4" type="ORF">JIN78_04000</name>
</gene>
<keyword evidence="1" id="KW-0812">Transmembrane</keyword>
<dbReference type="InterPro" id="IPR050879">
    <property type="entry name" value="Acyltransferase_3"/>
</dbReference>
<feature type="transmembrane region" description="Helical" evidence="1">
    <location>
        <begin position="356"/>
        <end position="376"/>
    </location>
</feature>
<organism evidence="4 5">
    <name type="scientific">Roseibacillus ishigakijimensis</name>
    <dbReference type="NCBI Taxonomy" id="454146"/>
    <lineage>
        <taxon>Bacteria</taxon>
        <taxon>Pseudomonadati</taxon>
        <taxon>Verrucomicrobiota</taxon>
        <taxon>Verrucomicrobiia</taxon>
        <taxon>Verrucomicrobiales</taxon>
        <taxon>Verrucomicrobiaceae</taxon>
        <taxon>Roseibacillus</taxon>
    </lineage>
</organism>
<comment type="caution">
    <text evidence="4">The sequence shown here is derived from an EMBL/GenBank/DDBJ whole genome shotgun (WGS) entry which is preliminary data.</text>
</comment>
<keyword evidence="4" id="KW-0808">Transferase</keyword>
<dbReference type="GO" id="GO:0016747">
    <property type="term" value="F:acyltransferase activity, transferring groups other than amino-acyl groups"/>
    <property type="evidence" value="ECO:0007669"/>
    <property type="project" value="InterPro"/>
</dbReference>
<dbReference type="PANTHER" id="PTHR23028">
    <property type="entry name" value="ACETYLTRANSFERASE"/>
    <property type="match status" value="1"/>
</dbReference>
<feature type="transmembrane region" description="Helical" evidence="1">
    <location>
        <begin position="279"/>
        <end position="300"/>
    </location>
</feature>
<dbReference type="RefSeq" id="WP_200390646.1">
    <property type="nucleotide sequence ID" value="NZ_JAENIO010000006.1"/>
</dbReference>
<evidence type="ECO:0000259" key="2">
    <source>
        <dbReference type="Pfam" id="PF01757"/>
    </source>
</evidence>
<dbReference type="EMBL" id="JAENIO010000006">
    <property type="protein sequence ID" value="MBK1833213.1"/>
    <property type="molecule type" value="Genomic_DNA"/>
</dbReference>
<feature type="transmembrane region" description="Helical" evidence="1">
    <location>
        <begin position="12"/>
        <end position="30"/>
    </location>
</feature>
<keyword evidence="5" id="KW-1185">Reference proteome</keyword>
<proteinExistence type="predicted"/>
<feature type="transmembrane region" description="Helical" evidence="1">
    <location>
        <begin position="224"/>
        <end position="242"/>
    </location>
</feature>
<feature type="domain" description="Acyltransferase 3" evidence="2">
    <location>
        <begin position="9"/>
        <end position="336"/>
    </location>
</feature>
<keyword evidence="4" id="KW-0012">Acyltransferase</keyword>
<dbReference type="AlphaFoldDB" id="A0A934RLV0"/>
<dbReference type="PANTHER" id="PTHR23028:SF53">
    <property type="entry name" value="ACYL_TRANSF_3 DOMAIN-CONTAINING PROTEIN"/>
    <property type="match status" value="1"/>
</dbReference>
<accession>A0A934RLV0</accession>
<dbReference type="InterPro" id="IPR002656">
    <property type="entry name" value="Acyl_transf_3_dom"/>
</dbReference>
<dbReference type="InterPro" id="IPR043968">
    <property type="entry name" value="SGNH"/>
</dbReference>
<feature type="transmembrane region" description="Helical" evidence="1">
    <location>
        <begin position="36"/>
        <end position="53"/>
    </location>
</feature>
<keyword evidence="1" id="KW-1133">Transmembrane helix</keyword>
<dbReference type="GO" id="GO:0009103">
    <property type="term" value="P:lipopolysaccharide biosynthetic process"/>
    <property type="evidence" value="ECO:0007669"/>
    <property type="project" value="TreeGrafter"/>
</dbReference>
<feature type="domain" description="SGNH" evidence="3">
    <location>
        <begin position="417"/>
        <end position="627"/>
    </location>
</feature>
<dbReference type="Pfam" id="PF01757">
    <property type="entry name" value="Acyl_transf_3"/>
    <property type="match status" value="1"/>
</dbReference>